<sequence length="299" mass="33081">MGKVILTGATGKLGSVVLKHLLKLITPSDIVVSVYNPQGHETLRSQGVELRPGNFDKPEGLMSTFSGGDKLLLISLPTIDDEYRTKTQMGVIDAAKKAGIKHIYYTSLAYLDGSVASVMRSHFATEDYLKSSGVDYTIIREGSYMESYPAYLGFFETSSGEVIIPGDGRIAFADRNELGEATAKIIAGNEYTNQTVTLTGARAYTLQETTDLLSSYLGIPISFRKVSDSEWLEHNADKRALAEWWISSYTSIERGDCAQVYPDLERLLGRKPTSLEEFLQQRLVDKNSGDQELSEWANH</sequence>
<dbReference type="PANTHER" id="PTHR47129">
    <property type="entry name" value="QUINONE OXIDOREDUCTASE 2"/>
    <property type="match status" value="1"/>
</dbReference>
<dbReference type="Gene3D" id="3.40.50.720">
    <property type="entry name" value="NAD(P)-binding Rossmann-like Domain"/>
    <property type="match status" value="1"/>
</dbReference>
<evidence type="ECO:0000313" key="2">
    <source>
        <dbReference type="EMBL" id="ORX86011.1"/>
    </source>
</evidence>
<gene>
    <name evidence="2" type="ORF">K493DRAFT_307134</name>
</gene>
<organism evidence="2 3">
    <name type="scientific">Basidiobolus meristosporus CBS 931.73</name>
    <dbReference type="NCBI Taxonomy" id="1314790"/>
    <lineage>
        <taxon>Eukaryota</taxon>
        <taxon>Fungi</taxon>
        <taxon>Fungi incertae sedis</taxon>
        <taxon>Zoopagomycota</taxon>
        <taxon>Entomophthoromycotina</taxon>
        <taxon>Basidiobolomycetes</taxon>
        <taxon>Basidiobolales</taxon>
        <taxon>Basidiobolaceae</taxon>
        <taxon>Basidiobolus</taxon>
    </lineage>
</organism>
<protein>
    <submittedName>
        <fullName evidence="2">NmrA-like family protein</fullName>
    </submittedName>
</protein>
<evidence type="ECO:0000313" key="3">
    <source>
        <dbReference type="Proteomes" id="UP000193498"/>
    </source>
</evidence>
<proteinExistence type="predicted"/>
<dbReference type="InParanoid" id="A0A1Y1XJT8"/>
<dbReference type="STRING" id="1314790.A0A1Y1XJT8"/>
<accession>A0A1Y1XJT8</accession>
<dbReference type="OrthoDB" id="3358371at2759"/>
<dbReference type="InterPro" id="IPR052718">
    <property type="entry name" value="NmrA-type_oxidoreductase"/>
</dbReference>
<evidence type="ECO:0000259" key="1">
    <source>
        <dbReference type="Pfam" id="PF05368"/>
    </source>
</evidence>
<dbReference type="Proteomes" id="UP000193498">
    <property type="component" value="Unassembled WGS sequence"/>
</dbReference>
<dbReference type="CDD" id="cd05269">
    <property type="entry name" value="TMR_SDR_a"/>
    <property type="match status" value="1"/>
</dbReference>
<dbReference type="SUPFAM" id="SSF51735">
    <property type="entry name" value="NAD(P)-binding Rossmann-fold domains"/>
    <property type="match status" value="1"/>
</dbReference>
<dbReference type="AlphaFoldDB" id="A0A1Y1XJT8"/>
<dbReference type="Gene3D" id="3.90.25.10">
    <property type="entry name" value="UDP-galactose 4-epimerase, domain 1"/>
    <property type="match status" value="1"/>
</dbReference>
<dbReference type="Pfam" id="PF05368">
    <property type="entry name" value="NmrA"/>
    <property type="match status" value="1"/>
</dbReference>
<dbReference type="EMBL" id="MCFE01000580">
    <property type="protein sequence ID" value="ORX86011.1"/>
    <property type="molecule type" value="Genomic_DNA"/>
</dbReference>
<name>A0A1Y1XJT8_9FUNG</name>
<feature type="domain" description="NmrA-like" evidence="1">
    <location>
        <begin position="3"/>
        <end position="234"/>
    </location>
</feature>
<dbReference type="PANTHER" id="PTHR47129:SF1">
    <property type="entry name" value="NMRA-LIKE DOMAIN-CONTAINING PROTEIN"/>
    <property type="match status" value="1"/>
</dbReference>
<reference evidence="2 3" key="1">
    <citation type="submission" date="2016-07" db="EMBL/GenBank/DDBJ databases">
        <title>Pervasive Adenine N6-methylation of Active Genes in Fungi.</title>
        <authorList>
            <consortium name="DOE Joint Genome Institute"/>
            <person name="Mondo S.J."/>
            <person name="Dannebaum R.O."/>
            <person name="Kuo R.C."/>
            <person name="Labutti K."/>
            <person name="Haridas S."/>
            <person name="Kuo A."/>
            <person name="Salamov A."/>
            <person name="Ahrendt S.R."/>
            <person name="Lipzen A."/>
            <person name="Sullivan W."/>
            <person name="Andreopoulos W.B."/>
            <person name="Clum A."/>
            <person name="Lindquist E."/>
            <person name="Daum C."/>
            <person name="Ramamoorthy G.K."/>
            <person name="Gryganskyi A."/>
            <person name="Culley D."/>
            <person name="Magnuson J.K."/>
            <person name="James T.Y."/>
            <person name="O'Malley M.A."/>
            <person name="Stajich J.E."/>
            <person name="Spatafora J.W."/>
            <person name="Visel A."/>
            <person name="Grigoriev I.V."/>
        </authorList>
    </citation>
    <scope>NUCLEOTIDE SEQUENCE [LARGE SCALE GENOMIC DNA]</scope>
    <source>
        <strain evidence="2 3">CBS 931.73</strain>
    </source>
</reference>
<keyword evidence="3" id="KW-1185">Reference proteome</keyword>
<dbReference type="InterPro" id="IPR036291">
    <property type="entry name" value="NAD(P)-bd_dom_sf"/>
</dbReference>
<dbReference type="InterPro" id="IPR008030">
    <property type="entry name" value="NmrA-like"/>
</dbReference>
<comment type="caution">
    <text evidence="2">The sequence shown here is derived from an EMBL/GenBank/DDBJ whole genome shotgun (WGS) entry which is preliminary data.</text>
</comment>